<evidence type="ECO:0000256" key="1">
    <source>
        <dbReference type="SAM" id="Phobius"/>
    </source>
</evidence>
<organism evidence="3 4">
    <name type="scientific">Paramecium sonneborni</name>
    <dbReference type="NCBI Taxonomy" id="65129"/>
    <lineage>
        <taxon>Eukaryota</taxon>
        <taxon>Sar</taxon>
        <taxon>Alveolata</taxon>
        <taxon>Ciliophora</taxon>
        <taxon>Intramacronucleata</taxon>
        <taxon>Oligohymenophorea</taxon>
        <taxon>Peniculida</taxon>
        <taxon>Parameciidae</taxon>
        <taxon>Paramecium</taxon>
    </lineage>
</organism>
<accession>A0A8S1NZE2</accession>
<proteinExistence type="predicted"/>
<keyword evidence="4" id="KW-1185">Reference proteome</keyword>
<reference evidence="3" key="1">
    <citation type="submission" date="2021-01" db="EMBL/GenBank/DDBJ databases">
        <authorList>
            <consortium name="Genoscope - CEA"/>
            <person name="William W."/>
        </authorList>
    </citation>
    <scope>NUCLEOTIDE SEQUENCE</scope>
</reference>
<keyword evidence="1" id="KW-0472">Membrane</keyword>
<evidence type="ECO:0008006" key="5">
    <source>
        <dbReference type="Google" id="ProtNLM"/>
    </source>
</evidence>
<evidence type="ECO:0000256" key="2">
    <source>
        <dbReference type="SAM" id="SignalP"/>
    </source>
</evidence>
<dbReference type="Proteomes" id="UP000692954">
    <property type="component" value="Unassembled WGS sequence"/>
</dbReference>
<feature type="transmembrane region" description="Helical" evidence="1">
    <location>
        <begin position="1670"/>
        <end position="1693"/>
    </location>
</feature>
<protein>
    <recommendedName>
        <fullName evidence="5">Transmembrane protein</fullName>
    </recommendedName>
</protein>
<feature type="signal peptide" evidence="2">
    <location>
        <begin position="1"/>
        <end position="22"/>
    </location>
</feature>
<dbReference type="EMBL" id="CAJJDN010000064">
    <property type="protein sequence ID" value="CAD8095486.1"/>
    <property type="molecule type" value="Genomic_DNA"/>
</dbReference>
<keyword evidence="1" id="KW-1133">Transmembrane helix</keyword>
<keyword evidence="2" id="KW-0732">Signal</keyword>
<gene>
    <name evidence="3" type="ORF">PSON_ATCC_30995.1.T0640205</name>
</gene>
<evidence type="ECO:0000313" key="4">
    <source>
        <dbReference type="Proteomes" id="UP000692954"/>
    </source>
</evidence>
<dbReference type="OrthoDB" id="299308at2759"/>
<sequence length="1741" mass="202033">MMIFSLLISITIACNSINKSESINLENGKKQELCFKVNTNLPTIVQLVKYEDEDSNKKKKKGKSNKEEQEDDENILIYEEVVMEQCKLKQGQRVCYFEKGKDRLEVDLKCTKGPCKFNVVVMQEETQKLQIGKQQKTKLKLLSLEQNSNYRVVYSIKCNQCVMKFVDTDLYFYGVQPTIIQSESRFTVVFYDGIQSESIMILIGEQEFKIQRYEYGKQFTINVDQVFVDAIIKSKQNEYIIQGQKVIKLQIPAYVDVQLKIKVKNQDGDIVINQSIDTYQIENYNLLWDESFNSIELSANKKISYQIQVKERSEFITIEDKNLAMGIYQGIVNYKMKLLQTEDNHFVVSADSSEDISVMAKPCKGSKCEAIEKIRNGESYQSVEQNCENPDNQNYCWFVIAVDSKGLYSLNIDFNHQAIIITENQMINLEIDDEQKHHFKFNLANSQNYSSVIFRVTSENVQMLVSRASKCSLVNWKCYEYSGTSEQPINLSESQLKDGQYSITIEGMELAKYGLIIETHPKDKINLINIKKGQTYKSSINSNQKKQCFKFEQKTNSVLTLLVHGPNQKLVSYANIDTDDEIPTKTDNDVITGNSALQLVSDRFIACVELQVQNYQNNITNETFYYDINFQLILYDAKSVIDLEFNSAYYGQVAFTEQQRFSFLSYYDEDIVYVTKNILSSGDVNKDLQVYIGNMLYDNLEQYEYKFFDNEVSTFLLSSEKMKKLCDIKEDKVVNFEHDRINHQCEIFIVVKSISKTPIRFTLTIHKQDLAIQLIDGLQQSYNLQIIEEFMHFYYQPNSKSIDINLFASTFYGKFVLHLNIWKLNKISHKSDWPFIDKTDDSDISSGSTNQIHRAIKSTALDQCWPDCILLISVQRLEDPQLSVYTFNDQFHIMINQGMQDVIEGQKYEVSIKSQECTYFTFKNLQKFRDDAYLTFSLLQLIGNGYFAITVNGGEKFEYPSLDGSYDFHADGSYLQLSKDNLNAKLKEKEISIQDAYLIISIYGLQSHYSPVNQSIKLEFTISYMNMDYIQIMHSQPNTIHAKYQQPTIVQFYNYLNQDIFFKLHRFIGYGTMSIFICNQQSNIAECVKDSNDAEFKYLDRVLAAGNENSQILIQSTDKKKFCIYCTYIIKIESEANELQGQLTVVLDNDFVKLSAGVQYSDYVEKKSSSQFSIYFTEDSNVQIFIQIFTGDPIVQYSFNQNDLNSSKQFKAQPNENYIHINVLSRQLLDNVQDVAFAFKNKSKIQEEEQFGLQSSHFIHDELFVKVSTKSNDSCNYTISYMSDYINAKLQDGRIHLAIIQKNLTFLYENYDEQISVLNISPLNQTSLQDIEIKVFYIKKQTFGDYHLEDFNEVELKTRLIHPISSSYELPKDKGIYEIILINKKYVENGGGTNPTQFIEISASTNDIRILPIERHHSGYIQPNEIDYYETYAPSKGYLAIELYSCSSNINFSYSKEDMNSFIGEDYDESVDISEKDYLVEMMSVDKGTLWIAIKGTSTTPAYYHITNHYYQQRKDIPFGKIVAGNDGHIKWHLDKSKSDSINIEFEHATCNKCNLDGVQINYHIFIAQDEKKLQMLGYCANEQYEEHQANDEKIFKKIIQSYRLADHNGSIIYEIDFPNLQTYEYASVGVVATVDNFMNSTSQMKVYYRTIQVPVPNYFAKFLNHNRTLFTFLILGLLLLLALLTLWLCYYIKRYRNTKYKLDFQLEQGAKIIASSKLPQNDDAAFQNDFKMKYQTFEED</sequence>
<comment type="caution">
    <text evidence="3">The sequence shown here is derived from an EMBL/GenBank/DDBJ whole genome shotgun (WGS) entry which is preliminary data.</text>
</comment>
<name>A0A8S1NZE2_9CILI</name>
<evidence type="ECO:0000313" key="3">
    <source>
        <dbReference type="EMBL" id="CAD8095486.1"/>
    </source>
</evidence>
<keyword evidence="1" id="KW-0812">Transmembrane</keyword>
<feature type="chain" id="PRO_5035716668" description="Transmembrane protein" evidence="2">
    <location>
        <begin position="23"/>
        <end position="1741"/>
    </location>
</feature>